<dbReference type="Gene3D" id="3.40.50.1000">
    <property type="entry name" value="HAD superfamily/HAD-like"/>
    <property type="match status" value="1"/>
</dbReference>
<evidence type="ECO:0000313" key="2">
    <source>
        <dbReference type="Proteomes" id="UP000003477"/>
    </source>
</evidence>
<dbReference type="SUPFAM" id="SSF56784">
    <property type="entry name" value="HAD-like"/>
    <property type="match status" value="1"/>
</dbReference>
<dbReference type="AlphaFoldDB" id="G5IZ57"/>
<dbReference type="GO" id="GO:0005829">
    <property type="term" value="C:cytosol"/>
    <property type="evidence" value="ECO:0007669"/>
    <property type="project" value="TreeGrafter"/>
</dbReference>
<dbReference type="InterPro" id="IPR041492">
    <property type="entry name" value="HAD_2"/>
</dbReference>
<dbReference type="InterPro" id="IPR023198">
    <property type="entry name" value="PGP-like_dom2"/>
</dbReference>
<accession>G5IZ57</accession>
<protein>
    <submittedName>
        <fullName evidence="1">Phosphoglycolate phosphatase</fullName>
        <ecNumber evidence="1">3.1.3.18</ecNumber>
    </submittedName>
</protein>
<sequence>MTLKVIVFDFDGTLADTYDAFIEIANSLSEEFGYKPVNEKEQENLKNLSARDLIKQSEISVFKIPFVLKRLKSELTSKIKELEPIQDIPHCIEQLKSQGYSLGIITSNAEENVLSFLIHHELEQFFDFIYAGTTLFGKHKIIKRLLKEKQLLSHEVMYIGDETRDINSAKKSQVKSVGVTWGFNSGEALAKHQPDFLINSPYELMKILDNSQYNLMDKQSHANSLTI</sequence>
<gene>
    <name evidence="1" type="ORF">CWATWH0003_0552</name>
</gene>
<dbReference type="Pfam" id="PF13419">
    <property type="entry name" value="HAD_2"/>
    <property type="match status" value="1"/>
</dbReference>
<reference evidence="1 2" key="1">
    <citation type="journal article" date="2011" name="Front. Microbiol.">
        <title>Two Strains of Crocosphaera watsonii with Highly Conserved Genomes are Distinguished by Strain-Specific Features.</title>
        <authorList>
            <person name="Bench S.R."/>
            <person name="Ilikchyan I.N."/>
            <person name="Tripp H.J."/>
            <person name="Zehr J.P."/>
        </authorList>
    </citation>
    <scope>NUCLEOTIDE SEQUENCE [LARGE SCALE GENOMIC DNA]</scope>
    <source>
        <strain evidence="1 2">WH 0003</strain>
    </source>
</reference>
<dbReference type="InterPro" id="IPR036412">
    <property type="entry name" value="HAD-like_sf"/>
</dbReference>
<dbReference type="EMBL" id="AESD01000092">
    <property type="protein sequence ID" value="EHJ14782.1"/>
    <property type="molecule type" value="Genomic_DNA"/>
</dbReference>
<dbReference type="Proteomes" id="UP000003477">
    <property type="component" value="Unassembled WGS sequence"/>
</dbReference>
<dbReference type="PATRIC" id="fig|423471.3.peg.507"/>
<organism evidence="1 2">
    <name type="scientific">Crocosphaera watsonii WH 0003</name>
    <dbReference type="NCBI Taxonomy" id="423471"/>
    <lineage>
        <taxon>Bacteria</taxon>
        <taxon>Bacillati</taxon>
        <taxon>Cyanobacteriota</taxon>
        <taxon>Cyanophyceae</taxon>
        <taxon>Oscillatoriophycideae</taxon>
        <taxon>Chroococcales</taxon>
        <taxon>Aphanothecaceae</taxon>
        <taxon>Crocosphaera</taxon>
    </lineage>
</organism>
<dbReference type="Gene3D" id="1.10.150.240">
    <property type="entry name" value="Putative phosphatase, domain 2"/>
    <property type="match status" value="1"/>
</dbReference>
<dbReference type="NCBIfam" id="TIGR01549">
    <property type="entry name" value="HAD-SF-IA-v1"/>
    <property type="match status" value="1"/>
</dbReference>
<dbReference type="InterPro" id="IPR006439">
    <property type="entry name" value="HAD-SF_hydro_IA"/>
</dbReference>
<dbReference type="InterPro" id="IPR023214">
    <property type="entry name" value="HAD_sf"/>
</dbReference>
<dbReference type="GeneID" id="88764469"/>
<keyword evidence="1" id="KW-0378">Hydrolase</keyword>
<dbReference type="GO" id="GO:0006281">
    <property type="term" value="P:DNA repair"/>
    <property type="evidence" value="ECO:0007669"/>
    <property type="project" value="TreeGrafter"/>
</dbReference>
<evidence type="ECO:0000313" key="1">
    <source>
        <dbReference type="EMBL" id="EHJ14782.1"/>
    </source>
</evidence>
<dbReference type="PANTHER" id="PTHR43434:SF13">
    <property type="entry name" value="PHOSPHOGLYCOLATE PHOSPHATASE"/>
    <property type="match status" value="1"/>
</dbReference>
<dbReference type="InterPro" id="IPR050155">
    <property type="entry name" value="HAD-like_hydrolase_sf"/>
</dbReference>
<dbReference type="GO" id="GO:0008967">
    <property type="term" value="F:phosphoglycolate phosphatase activity"/>
    <property type="evidence" value="ECO:0007669"/>
    <property type="project" value="UniProtKB-EC"/>
</dbReference>
<dbReference type="RefSeq" id="WP_007303600.1">
    <property type="nucleotide sequence ID" value="NZ_AESD01000092.1"/>
</dbReference>
<proteinExistence type="predicted"/>
<dbReference type="PANTHER" id="PTHR43434">
    <property type="entry name" value="PHOSPHOGLYCOLATE PHOSPHATASE"/>
    <property type="match status" value="1"/>
</dbReference>
<name>G5IZ57_CROWT</name>
<dbReference type="SFLD" id="SFLDS00003">
    <property type="entry name" value="Haloacid_Dehalogenase"/>
    <property type="match status" value="1"/>
</dbReference>
<dbReference type="EC" id="3.1.3.18" evidence="1"/>
<comment type="caution">
    <text evidence="1">The sequence shown here is derived from an EMBL/GenBank/DDBJ whole genome shotgun (WGS) entry which is preliminary data.</text>
</comment>
<dbReference type="SFLD" id="SFLDG01129">
    <property type="entry name" value="C1.5:_HAD__Beta-PGM__Phosphata"/>
    <property type="match status" value="1"/>
</dbReference>